<dbReference type="RefSeq" id="WP_190825815.1">
    <property type="nucleotide sequence ID" value="NZ_CAWPPI010000025.1"/>
</dbReference>
<evidence type="ECO:0000259" key="1">
    <source>
        <dbReference type="Pfam" id="PF00534"/>
    </source>
</evidence>
<dbReference type="SUPFAM" id="SSF53756">
    <property type="entry name" value="UDP-Glycosyltransferase/glycogen phosphorylase"/>
    <property type="match status" value="1"/>
</dbReference>
<dbReference type="PANTHER" id="PTHR46656">
    <property type="entry name" value="PUTATIVE-RELATED"/>
    <property type="match status" value="1"/>
</dbReference>
<dbReference type="InterPro" id="IPR001296">
    <property type="entry name" value="Glyco_trans_1"/>
</dbReference>
<dbReference type="Proteomes" id="UP000629098">
    <property type="component" value="Unassembled WGS sequence"/>
</dbReference>
<sequence length="382" mass="42672">MANIVIQGWRFLPHSYSIINQFQCLELLKRPSVQIFHEDVPFFQPTWQSINGLFAQAAEVSLQNIPKPSANQLYDAVLRITYPYNLETSSAPKTCVFGTSEVGGVTSNMLLNNELLKEAHSNSDSIIITPSHWSRLGFINSGADPSRVVIVPHGVEPSIYQPLSTEERNKLRSELGWEGFIFLNIGAMTTTKGIGFLLKAFATIIDKYPEAKLVLKGLDSLYPSKELFVKNVEGLKDFDTEKILQRLIYIGETMPFAQVAQLYQAADAYVSPYFAEGFNMPVLEAIACGLPVICTKGGATDDFTTPDFALHIESKLQQVRLDEHNTGFIVVPELEHLIELMKVVIERQDFITQARTTGPKFVATGFTWQVVVDKLLNVLIPE</sequence>
<dbReference type="Pfam" id="PF00534">
    <property type="entry name" value="Glycos_transf_1"/>
    <property type="match status" value="1"/>
</dbReference>
<accession>A0A8J7C4I2</accession>
<reference evidence="2" key="1">
    <citation type="submission" date="2020-09" db="EMBL/GenBank/DDBJ databases">
        <title>Iningainema tapete sp. nov. (Scytonemataceae, Cyanobacteria) from greenhouses in central Florida (USA) produces two types of nodularin with biosynthetic potential for microcystin-LR and anabaenopeptins.</title>
        <authorList>
            <person name="Berthold D.E."/>
            <person name="Lefler F.W."/>
            <person name="Huang I.-S."/>
            <person name="Abdulla H."/>
            <person name="Zimba P.V."/>
            <person name="Laughinghouse H.D. IV."/>
        </authorList>
    </citation>
    <scope>NUCLEOTIDE SEQUENCE</scope>
    <source>
        <strain evidence="2">BLCCT55</strain>
    </source>
</reference>
<dbReference type="GO" id="GO:0016757">
    <property type="term" value="F:glycosyltransferase activity"/>
    <property type="evidence" value="ECO:0007669"/>
    <property type="project" value="InterPro"/>
</dbReference>
<dbReference type="AlphaFoldDB" id="A0A8J7C4I2"/>
<evidence type="ECO:0000313" key="2">
    <source>
        <dbReference type="EMBL" id="MBD2771524.1"/>
    </source>
</evidence>
<dbReference type="EMBL" id="JACXAE010000025">
    <property type="protein sequence ID" value="MBD2771524.1"/>
    <property type="molecule type" value="Genomic_DNA"/>
</dbReference>
<keyword evidence="3" id="KW-1185">Reference proteome</keyword>
<evidence type="ECO:0000313" key="3">
    <source>
        <dbReference type="Proteomes" id="UP000629098"/>
    </source>
</evidence>
<feature type="domain" description="Glycosyl transferase family 1" evidence="1">
    <location>
        <begin position="178"/>
        <end position="315"/>
    </location>
</feature>
<comment type="caution">
    <text evidence="2">The sequence shown here is derived from an EMBL/GenBank/DDBJ whole genome shotgun (WGS) entry which is preliminary data.</text>
</comment>
<dbReference type="PANTHER" id="PTHR46656:SF3">
    <property type="entry name" value="PUTATIVE-RELATED"/>
    <property type="match status" value="1"/>
</dbReference>
<organism evidence="2 3">
    <name type="scientific">Iningainema tapete BLCC-T55</name>
    <dbReference type="NCBI Taxonomy" id="2748662"/>
    <lineage>
        <taxon>Bacteria</taxon>
        <taxon>Bacillati</taxon>
        <taxon>Cyanobacteriota</taxon>
        <taxon>Cyanophyceae</taxon>
        <taxon>Nostocales</taxon>
        <taxon>Scytonemataceae</taxon>
        <taxon>Iningainema tapete</taxon>
    </lineage>
</organism>
<gene>
    <name evidence="2" type="ORF">ICL16_05195</name>
</gene>
<dbReference type="Gene3D" id="3.40.50.2000">
    <property type="entry name" value="Glycogen Phosphorylase B"/>
    <property type="match status" value="1"/>
</dbReference>
<proteinExistence type="predicted"/>
<protein>
    <submittedName>
        <fullName evidence="2">Glycosyltransferase</fullName>
    </submittedName>
</protein>
<name>A0A8J7C4I2_9CYAN</name>